<sequence>EQEAPIWMPWIKSGQVAPIRQLWSAENPAVIRLMNKMWGHDLQIGYNSNPIYKTVDDITSPDYGSPALDELGNKTQIGVEHIAKEVAIARIADRQTMTYVVAGQEVMIENFMKVQGIEGKNFTLATTFKHRKAYEDFNKEVRWAMSHNDVAQKGIQNAEAIETTAKELRQKVYDPILNEAKTAGLIEDDAVKYAESYMNRRWNRRAVYENRGLFKEMGIEGFIDERAKLSMEARSANLADKIRMRREAIALRPDELEAKLTKLNDDL</sequence>
<protein>
    <submittedName>
        <fullName evidence="1">Uncharacterized protein</fullName>
    </submittedName>
</protein>
<dbReference type="EMBL" id="BARS01025746">
    <property type="protein sequence ID" value="GAG07687.1"/>
    <property type="molecule type" value="Genomic_DNA"/>
</dbReference>
<proteinExistence type="predicted"/>
<gene>
    <name evidence="1" type="ORF">S01H1_40646</name>
</gene>
<reference evidence="1" key="1">
    <citation type="journal article" date="2014" name="Front. Microbiol.">
        <title>High frequency of phylogenetically diverse reductive dehalogenase-homologous genes in deep subseafloor sedimentary metagenomes.</title>
        <authorList>
            <person name="Kawai M."/>
            <person name="Futagami T."/>
            <person name="Toyoda A."/>
            <person name="Takaki Y."/>
            <person name="Nishi S."/>
            <person name="Hori S."/>
            <person name="Arai W."/>
            <person name="Tsubouchi T."/>
            <person name="Morono Y."/>
            <person name="Uchiyama I."/>
            <person name="Ito T."/>
            <person name="Fujiyama A."/>
            <person name="Inagaki F."/>
            <person name="Takami H."/>
        </authorList>
    </citation>
    <scope>NUCLEOTIDE SEQUENCE</scope>
    <source>
        <strain evidence="1">Expedition CK06-06</strain>
    </source>
</reference>
<accession>X0V8I9</accession>
<evidence type="ECO:0000313" key="1">
    <source>
        <dbReference type="EMBL" id="GAG07687.1"/>
    </source>
</evidence>
<feature type="non-terminal residue" evidence="1">
    <location>
        <position position="267"/>
    </location>
</feature>
<dbReference type="AlphaFoldDB" id="X0V8I9"/>
<organism evidence="1">
    <name type="scientific">marine sediment metagenome</name>
    <dbReference type="NCBI Taxonomy" id="412755"/>
    <lineage>
        <taxon>unclassified sequences</taxon>
        <taxon>metagenomes</taxon>
        <taxon>ecological metagenomes</taxon>
    </lineage>
</organism>
<comment type="caution">
    <text evidence="1">The sequence shown here is derived from an EMBL/GenBank/DDBJ whole genome shotgun (WGS) entry which is preliminary data.</text>
</comment>
<feature type="non-terminal residue" evidence="1">
    <location>
        <position position="1"/>
    </location>
</feature>
<name>X0V8I9_9ZZZZ</name>